<feature type="domain" description="ABC transporter" evidence="6">
    <location>
        <begin position="35"/>
        <end position="271"/>
    </location>
</feature>
<dbReference type="EMBL" id="SPKJ01000016">
    <property type="protein sequence ID" value="MYZ47544.1"/>
    <property type="molecule type" value="Genomic_DNA"/>
</dbReference>
<keyword evidence="4 7" id="KW-0067">ATP-binding</keyword>
<proteinExistence type="inferred from homology"/>
<dbReference type="SUPFAM" id="SSF52540">
    <property type="entry name" value="P-loop containing nucleoside triphosphate hydrolases"/>
    <property type="match status" value="1"/>
</dbReference>
<sequence>MPPHLVSVDRPGPGNPGETMPDALAPASRPAETVLALSHIQKTYGSFKAVSDVSFELRKGEILTLLGPSGCGKTSTLRIAIGLERATAGEVRLDGRIVDAPRERTFLPPEKRNMGMVFQSYAIWPHMSVFENVAYPLRARRRPAAEIRDEVTKLLRLVGLEAFAERRGTQLSGGQQQRVAIARGLAVGPDVLLMDEPFSNLDARLRNQMRAEVKVLQRRLGIAVLFVTHDQSEALALSDRIAVMRAGNIEQIGSPSELYRYPQTPSVRDFLGETRLLPGRILKREPDGRVTVELDQGVTCVVAGSDHTRSAPAHTKCLVAVRPEHIHVEPVATKPHVAQSEPNALGGEILALLFMGNCYEASIKLADGTAMNVTVPPGPEWREGGQVRLRLSPEHLQLWPAAEAKA</sequence>
<accession>A0A964T3C9</accession>
<dbReference type="SMART" id="SM00382">
    <property type="entry name" value="AAA"/>
    <property type="match status" value="1"/>
</dbReference>
<feature type="region of interest" description="Disordered" evidence="5">
    <location>
        <begin position="1"/>
        <end position="27"/>
    </location>
</feature>
<dbReference type="SUPFAM" id="SSF50331">
    <property type="entry name" value="MOP-like"/>
    <property type="match status" value="1"/>
</dbReference>
<evidence type="ECO:0000256" key="2">
    <source>
        <dbReference type="ARBA" id="ARBA00022448"/>
    </source>
</evidence>
<dbReference type="InterPro" id="IPR027417">
    <property type="entry name" value="P-loop_NTPase"/>
</dbReference>
<evidence type="ECO:0000256" key="3">
    <source>
        <dbReference type="ARBA" id="ARBA00022741"/>
    </source>
</evidence>
<reference evidence="7" key="1">
    <citation type="submission" date="2019-03" db="EMBL/GenBank/DDBJ databases">
        <title>Afifella sp. nov., isolated from activated sludge.</title>
        <authorList>
            <person name="Li Q."/>
            <person name="Liu Y."/>
        </authorList>
    </citation>
    <scope>NUCLEOTIDE SEQUENCE</scope>
    <source>
        <strain evidence="7">L72</strain>
    </source>
</reference>
<keyword evidence="2" id="KW-0813">Transport</keyword>
<dbReference type="PROSITE" id="PS50893">
    <property type="entry name" value="ABC_TRANSPORTER_2"/>
    <property type="match status" value="1"/>
</dbReference>
<dbReference type="GO" id="GO:0016887">
    <property type="term" value="F:ATP hydrolysis activity"/>
    <property type="evidence" value="ECO:0007669"/>
    <property type="project" value="InterPro"/>
</dbReference>
<dbReference type="PANTHER" id="PTHR42781">
    <property type="entry name" value="SPERMIDINE/PUTRESCINE IMPORT ATP-BINDING PROTEIN POTA"/>
    <property type="match status" value="1"/>
</dbReference>
<evidence type="ECO:0000313" key="7">
    <source>
        <dbReference type="EMBL" id="MYZ47544.1"/>
    </source>
</evidence>
<dbReference type="AlphaFoldDB" id="A0A964T3C9"/>
<keyword evidence="8" id="KW-1185">Reference proteome</keyword>
<dbReference type="InterPro" id="IPR003439">
    <property type="entry name" value="ABC_transporter-like_ATP-bd"/>
</dbReference>
<dbReference type="GO" id="GO:0005524">
    <property type="term" value="F:ATP binding"/>
    <property type="evidence" value="ECO:0007669"/>
    <property type="project" value="UniProtKB-KW"/>
</dbReference>
<evidence type="ECO:0000256" key="4">
    <source>
        <dbReference type="ARBA" id="ARBA00022840"/>
    </source>
</evidence>
<keyword evidence="3" id="KW-0547">Nucleotide-binding</keyword>
<dbReference type="InterPro" id="IPR003593">
    <property type="entry name" value="AAA+_ATPase"/>
</dbReference>
<evidence type="ECO:0000313" key="8">
    <source>
        <dbReference type="Proteomes" id="UP000773614"/>
    </source>
</evidence>
<organism evidence="7 8">
    <name type="scientific">Propylenella binzhouense</name>
    <dbReference type="NCBI Taxonomy" id="2555902"/>
    <lineage>
        <taxon>Bacteria</taxon>
        <taxon>Pseudomonadati</taxon>
        <taxon>Pseudomonadota</taxon>
        <taxon>Alphaproteobacteria</taxon>
        <taxon>Hyphomicrobiales</taxon>
        <taxon>Propylenellaceae</taxon>
        <taxon>Propylenella</taxon>
    </lineage>
</organism>
<evidence type="ECO:0000256" key="1">
    <source>
        <dbReference type="ARBA" id="ARBA00005417"/>
    </source>
</evidence>
<dbReference type="Pfam" id="PF08402">
    <property type="entry name" value="TOBE_2"/>
    <property type="match status" value="1"/>
</dbReference>
<dbReference type="GO" id="GO:0022857">
    <property type="term" value="F:transmembrane transporter activity"/>
    <property type="evidence" value="ECO:0007669"/>
    <property type="project" value="InterPro"/>
</dbReference>
<evidence type="ECO:0000259" key="6">
    <source>
        <dbReference type="PROSITE" id="PS50893"/>
    </source>
</evidence>
<name>A0A964T3C9_9HYPH</name>
<dbReference type="InterPro" id="IPR050093">
    <property type="entry name" value="ABC_SmlMolc_Importer"/>
</dbReference>
<comment type="similarity">
    <text evidence="1">Belongs to the ABC transporter superfamily.</text>
</comment>
<dbReference type="Pfam" id="PF00005">
    <property type="entry name" value="ABC_tran"/>
    <property type="match status" value="1"/>
</dbReference>
<dbReference type="FunFam" id="3.40.50.300:FF:000425">
    <property type="entry name" value="Probable ABC transporter, ATP-binding subunit"/>
    <property type="match status" value="1"/>
</dbReference>
<dbReference type="Gene3D" id="3.40.50.300">
    <property type="entry name" value="P-loop containing nucleotide triphosphate hydrolases"/>
    <property type="match status" value="1"/>
</dbReference>
<dbReference type="PROSITE" id="PS00211">
    <property type="entry name" value="ABC_TRANSPORTER_1"/>
    <property type="match status" value="1"/>
</dbReference>
<dbReference type="InterPro" id="IPR008995">
    <property type="entry name" value="Mo/tungstate-bd_C_term_dom"/>
</dbReference>
<gene>
    <name evidence="7" type="ORF">E4O86_07445</name>
</gene>
<evidence type="ECO:0000256" key="5">
    <source>
        <dbReference type="SAM" id="MobiDB-lite"/>
    </source>
</evidence>
<dbReference type="GO" id="GO:0015697">
    <property type="term" value="P:quaternary ammonium group transport"/>
    <property type="evidence" value="ECO:0007669"/>
    <property type="project" value="UniProtKB-ARBA"/>
</dbReference>
<dbReference type="InterPro" id="IPR017871">
    <property type="entry name" value="ABC_transporter-like_CS"/>
</dbReference>
<dbReference type="InterPro" id="IPR013611">
    <property type="entry name" value="Transp-assoc_OB_typ2"/>
</dbReference>
<dbReference type="Proteomes" id="UP000773614">
    <property type="component" value="Unassembled WGS sequence"/>
</dbReference>
<dbReference type="GO" id="GO:0043190">
    <property type="term" value="C:ATP-binding cassette (ABC) transporter complex"/>
    <property type="evidence" value="ECO:0007669"/>
    <property type="project" value="InterPro"/>
</dbReference>
<dbReference type="PANTHER" id="PTHR42781:SF4">
    <property type="entry name" value="SPERMIDINE_PUTRESCINE IMPORT ATP-BINDING PROTEIN POTA"/>
    <property type="match status" value="1"/>
</dbReference>
<protein>
    <submittedName>
        <fullName evidence="7">ABC transporter ATP-binding protein</fullName>
    </submittedName>
</protein>
<comment type="caution">
    <text evidence="7">The sequence shown here is derived from an EMBL/GenBank/DDBJ whole genome shotgun (WGS) entry which is preliminary data.</text>
</comment>